<name>A0ACC3BQ83_PYRYE</name>
<protein>
    <submittedName>
        <fullName evidence="1">Uncharacterized protein</fullName>
    </submittedName>
</protein>
<reference evidence="1" key="1">
    <citation type="submission" date="2019-11" db="EMBL/GenBank/DDBJ databases">
        <title>Nori genome reveals adaptations in red seaweeds to the harsh intertidal environment.</title>
        <authorList>
            <person name="Wang D."/>
            <person name="Mao Y."/>
        </authorList>
    </citation>
    <scope>NUCLEOTIDE SEQUENCE</scope>
    <source>
        <tissue evidence="1">Gametophyte</tissue>
    </source>
</reference>
<gene>
    <name evidence="1" type="ORF">I4F81_002720</name>
</gene>
<organism evidence="1 2">
    <name type="scientific">Pyropia yezoensis</name>
    <name type="common">Susabi-nori</name>
    <name type="synonym">Porphyra yezoensis</name>
    <dbReference type="NCBI Taxonomy" id="2788"/>
    <lineage>
        <taxon>Eukaryota</taxon>
        <taxon>Rhodophyta</taxon>
        <taxon>Bangiophyceae</taxon>
        <taxon>Bangiales</taxon>
        <taxon>Bangiaceae</taxon>
        <taxon>Pyropia</taxon>
    </lineage>
</organism>
<comment type="caution">
    <text evidence="1">The sequence shown here is derived from an EMBL/GenBank/DDBJ whole genome shotgun (WGS) entry which is preliminary data.</text>
</comment>
<dbReference type="EMBL" id="CM020618">
    <property type="protein sequence ID" value="KAK1860131.1"/>
    <property type="molecule type" value="Genomic_DNA"/>
</dbReference>
<proteinExistence type="predicted"/>
<evidence type="ECO:0000313" key="1">
    <source>
        <dbReference type="EMBL" id="KAK1860131.1"/>
    </source>
</evidence>
<sequence>MVRNQSTSLPVGSSKIVITEGGIVAANGEVRRRKLPALLTRVGAMLTTKPLRVEAIHVPTIERMEDDDAPCAAAQGHASRDGVAEETGNAPGVKNSSPSQDFAPAVHAERRDGVEESDDHFSSVDEDQSETDQADVGTPLFEDKLAPVERFAELFCEPALADTRGEKETKLNTGMLFLHRPEIPTTTAATLKIVDTVRALTVDPIMIWAAKNDWGAVDAIHGVLIDRDFTADEIATTLEREDVCNLRLLRGAVACLGPAFVEDQSLRIIFADMLSALKSTAHSY</sequence>
<dbReference type="Proteomes" id="UP000798662">
    <property type="component" value="Chromosome 1"/>
</dbReference>
<accession>A0ACC3BQ83</accession>
<evidence type="ECO:0000313" key="2">
    <source>
        <dbReference type="Proteomes" id="UP000798662"/>
    </source>
</evidence>
<keyword evidence="2" id="KW-1185">Reference proteome</keyword>